<dbReference type="Pfam" id="PF02518">
    <property type="entry name" value="HATPase_c"/>
    <property type="match status" value="1"/>
</dbReference>
<comment type="subcellular location">
    <subcellularLocation>
        <location evidence="2">Membrane</location>
        <topology evidence="2">Multi-pass membrane protein</topology>
    </subcellularLocation>
</comment>
<dbReference type="InterPro" id="IPR005467">
    <property type="entry name" value="His_kinase_dom"/>
</dbReference>
<evidence type="ECO:0000256" key="10">
    <source>
        <dbReference type="ARBA" id="ARBA00022989"/>
    </source>
</evidence>
<dbReference type="SMART" id="SM00388">
    <property type="entry name" value="HisKA"/>
    <property type="match status" value="1"/>
</dbReference>
<keyword evidence="10" id="KW-1133">Transmembrane helix</keyword>
<dbReference type="EC" id="2.7.13.3" evidence="3"/>
<evidence type="ECO:0000313" key="14">
    <source>
        <dbReference type="EMBL" id="XBO73087.1"/>
    </source>
</evidence>
<dbReference type="GO" id="GO:0000155">
    <property type="term" value="F:phosphorelay sensor kinase activity"/>
    <property type="evidence" value="ECO:0007669"/>
    <property type="project" value="InterPro"/>
</dbReference>
<keyword evidence="8" id="KW-0418">Kinase</keyword>
<dbReference type="SUPFAM" id="SSF47384">
    <property type="entry name" value="Homodimeric domain of signal transducing histidine kinase"/>
    <property type="match status" value="1"/>
</dbReference>
<evidence type="ECO:0000256" key="8">
    <source>
        <dbReference type="ARBA" id="ARBA00022777"/>
    </source>
</evidence>
<keyword evidence="5" id="KW-0808">Transferase</keyword>
<evidence type="ECO:0000259" key="13">
    <source>
        <dbReference type="PROSITE" id="PS50885"/>
    </source>
</evidence>
<evidence type="ECO:0000256" key="2">
    <source>
        <dbReference type="ARBA" id="ARBA00004141"/>
    </source>
</evidence>
<dbReference type="SMART" id="SM00304">
    <property type="entry name" value="HAMP"/>
    <property type="match status" value="1"/>
</dbReference>
<comment type="catalytic activity">
    <reaction evidence="1">
        <text>ATP + protein L-histidine = ADP + protein N-phospho-L-histidine.</text>
        <dbReference type="EC" id="2.7.13.3"/>
    </reaction>
</comment>
<evidence type="ECO:0000256" key="1">
    <source>
        <dbReference type="ARBA" id="ARBA00000085"/>
    </source>
</evidence>
<dbReference type="Gene3D" id="1.10.287.130">
    <property type="match status" value="1"/>
</dbReference>
<accession>A0AAU7KNP7</accession>
<dbReference type="Gene3D" id="3.30.565.10">
    <property type="entry name" value="Histidine kinase-like ATPase, C-terminal domain"/>
    <property type="match status" value="1"/>
</dbReference>
<keyword evidence="11" id="KW-0902">Two-component regulatory system</keyword>
<reference evidence="14" key="1">
    <citation type="submission" date="2022-06" db="EMBL/GenBank/DDBJ databases">
        <title>A novel DMS-producing enzyme.</title>
        <authorList>
            <person name="Zhang Y."/>
        </authorList>
    </citation>
    <scope>NUCLEOTIDE SEQUENCE</scope>
    <source>
        <strain evidence="14">RT37</strain>
    </source>
</reference>
<evidence type="ECO:0000256" key="5">
    <source>
        <dbReference type="ARBA" id="ARBA00022679"/>
    </source>
</evidence>
<keyword evidence="6" id="KW-0812">Transmembrane</keyword>
<dbReference type="InterPro" id="IPR003660">
    <property type="entry name" value="HAMP_dom"/>
</dbReference>
<dbReference type="PANTHER" id="PTHR45436:SF14">
    <property type="entry name" value="SENSOR PROTEIN QSEC"/>
    <property type="match status" value="1"/>
</dbReference>
<keyword evidence="4" id="KW-0597">Phosphoprotein</keyword>
<evidence type="ECO:0000256" key="3">
    <source>
        <dbReference type="ARBA" id="ARBA00012438"/>
    </source>
</evidence>
<dbReference type="InterPro" id="IPR036890">
    <property type="entry name" value="HATPase_C_sf"/>
</dbReference>
<dbReference type="CDD" id="cd00082">
    <property type="entry name" value="HisKA"/>
    <property type="match status" value="1"/>
</dbReference>
<proteinExistence type="predicted"/>
<evidence type="ECO:0000256" key="4">
    <source>
        <dbReference type="ARBA" id="ARBA00022553"/>
    </source>
</evidence>
<dbReference type="InterPro" id="IPR036097">
    <property type="entry name" value="HisK_dim/P_sf"/>
</dbReference>
<dbReference type="InterPro" id="IPR050428">
    <property type="entry name" value="TCS_sensor_his_kinase"/>
</dbReference>
<sequence>MSIHRYLFRTLALSLAMVALLSVVAAWLISQNELEEILDAQLAFTGRGLMSMLPEAPEADDYQRLARWMDQRKASAHLYTDSGTSDDLPVAPGQTYHHEERKMGFGLWTETGQPVVIGPGWQDVDRQPQMPPPGEQGFEWRSLGESRWRVFALHDPSRGLWLQIGIERDFFLDIIERITLNHLWPMLLLMPLCLLLVLRRIRRGLRPIERLSQQVEHRDSADLSRIELDVPTELAGLRGSLNDFIGRLKATLEKERRFTADAAHELRTPLAALKIHLDNALAGEGDALPKARQGVERLQRVVEQLLVLARVDRHTAAAPESVDLRSLLLDLAAELWPLADARGQQLRLEDVDPTTVMGNATELGIMIRNLLDNALRYTPDGGTIEAILQAEPQGVRLSILDSGPGIPDTHMERVAERFHRASDATITGSGLGLSIVLALAHQQEVEVSLNNRESGGLNATLRWRQHASAAR</sequence>
<dbReference type="GO" id="GO:0005886">
    <property type="term" value="C:plasma membrane"/>
    <property type="evidence" value="ECO:0007669"/>
    <property type="project" value="TreeGrafter"/>
</dbReference>
<dbReference type="SUPFAM" id="SSF55874">
    <property type="entry name" value="ATPase domain of HSP90 chaperone/DNA topoisomerase II/histidine kinase"/>
    <property type="match status" value="1"/>
</dbReference>
<dbReference type="InterPro" id="IPR003661">
    <property type="entry name" value="HisK_dim/P_dom"/>
</dbReference>
<evidence type="ECO:0000256" key="7">
    <source>
        <dbReference type="ARBA" id="ARBA00022741"/>
    </source>
</evidence>
<feature type="domain" description="Histidine kinase" evidence="12">
    <location>
        <begin position="261"/>
        <end position="467"/>
    </location>
</feature>
<evidence type="ECO:0000256" key="11">
    <source>
        <dbReference type="ARBA" id="ARBA00023012"/>
    </source>
</evidence>
<dbReference type="PROSITE" id="PS50885">
    <property type="entry name" value="HAMP"/>
    <property type="match status" value="1"/>
</dbReference>
<dbReference type="PANTHER" id="PTHR45436">
    <property type="entry name" value="SENSOR HISTIDINE KINASE YKOH"/>
    <property type="match status" value="1"/>
</dbReference>
<evidence type="ECO:0000259" key="12">
    <source>
        <dbReference type="PROSITE" id="PS50109"/>
    </source>
</evidence>
<gene>
    <name evidence="14" type="ORF">NFG58_01075</name>
</gene>
<evidence type="ECO:0000256" key="9">
    <source>
        <dbReference type="ARBA" id="ARBA00022840"/>
    </source>
</evidence>
<keyword evidence="10" id="KW-0472">Membrane</keyword>
<dbReference type="AlphaFoldDB" id="A0AAU7KNP7"/>
<keyword evidence="9 14" id="KW-0067">ATP-binding</keyword>
<dbReference type="EMBL" id="CP098827">
    <property type="protein sequence ID" value="XBO73087.1"/>
    <property type="molecule type" value="Genomic_DNA"/>
</dbReference>
<dbReference type="Pfam" id="PF00512">
    <property type="entry name" value="HisKA"/>
    <property type="match status" value="1"/>
</dbReference>
<organism evidence="14">
    <name type="scientific">Halomonas sp. RT37</name>
    <dbReference type="NCBI Taxonomy" id="2950872"/>
    <lineage>
        <taxon>Bacteria</taxon>
        <taxon>Pseudomonadati</taxon>
        <taxon>Pseudomonadota</taxon>
        <taxon>Gammaproteobacteria</taxon>
        <taxon>Oceanospirillales</taxon>
        <taxon>Halomonadaceae</taxon>
        <taxon>Halomonas</taxon>
    </lineage>
</organism>
<dbReference type="InterPro" id="IPR003594">
    <property type="entry name" value="HATPase_dom"/>
</dbReference>
<evidence type="ECO:0000256" key="6">
    <source>
        <dbReference type="ARBA" id="ARBA00022692"/>
    </source>
</evidence>
<name>A0AAU7KNP7_9GAMM</name>
<dbReference type="SMART" id="SM00387">
    <property type="entry name" value="HATPase_c"/>
    <property type="match status" value="1"/>
</dbReference>
<dbReference type="PROSITE" id="PS50109">
    <property type="entry name" value="HIS_KIN"/>
    <property type="match status" value="1"/>
</dbReference>
<feature type="domain" description="HAMP" evidence="13">
    <location>
        <begin position="202"/>
        <end position="253"/>
    </location>
</feature>
<dbReference type="GO" id="GO:0005524">
    <property type="term" value="F:ATP binding"/>
    <property type="evidence" value="ECO:0007669"/>
    <property type="project" value="UniProtKB-KW"/>
</dbReference>
<protein>
    <recommendedName>
        <fullName evidence="3">histidine kinase</fullName>
        <ecNumber evidence="3">2.7.13.3</ecNumber>
    </recommendedName>
</protein>
<keyword evidence="7" id="KW-0547">Nucleotide-binding</keyword>
<dbReference type="RefSeq" id="WP_348828109.1">
    <property type="nucleotide sequence ID" value="NZ_CP098827.1"/>
</dbReference>